<feature type="signal peptide" evidence="2">
    <location>
        <begin position="1"/>
        <end position="16"/>
    </location>
</feature>
<evidence type="ECO:0000256" key="2">
    <source>
        <dbReference type="SAM" id="SignalP"/>
    </source>
</evidence>
<evidence type="ECO:0008006" key="5">
    <source>
        <dbReference type="Google" id="ProtNLM"/>
    </source>
</evidence>
<feature type="transmembrane region" description="Helical" evidence="1">
    <location>
        <begin position="251"/>
        <end position="276"/>
    </location>
</feature>
<accession>A0ABR2K1V9</accession>
<evidence type="ECO:0000313" key="4">
    <source>
        <dbReference type="Proteomes" id="UP001470230"/>
    </source>
</evidence>
<name>A0ABR2K1V9_9EUKA</name>
<keyword evidence="1" id="KW-0812">Transmembrane</keyword>
<sequence>MLILLLFIALKTKVRNIGFTQLLIEDESSVEVILDQPNTSSYLFFSDVPPNNTYVLTDKEKVYLNDRYMFISDENINLQIEKTTSSINLSIWIIPSDICSKNARIFKTNQVIFTHWVFTNELKQLCYFPLNNAEAEADITILSPKRLKVKSSVIIYSSNNTYNLYAYKNLTETQKIGPYNIPFFISLQDASPGTVFAYDIHFSKVIEDVCIDEPFQYFNKSSKSFRSTFSAVEEPSNACTNEEDNKKIIRIFLLLIVVLFLLIIIGIIGIILKIRLKPKNKERKYM</sequence>
<dbReference type="EMBL" id="JAPFFF010000008">
    <property type="protein sequence ID" value="KAK8885082.1"/>
    <property type="molecule type" value="Genomic_DNA"/>
</dbReference>
<keyword evidence="1" id="KW-1133">Transmembrane helix</keyword>
<evidence type="ECO:0000256" key="1">
    <source>
        <dbReference type="SAM" id="Phobius"/>
    </source>
</evidence>
<keyword evidence="1" id="KW-0472">Membrane</keyword>
<feature type="chain" id="PRO_5046460032" description="Envelope glycoprotein H" evidence="2">
    <location>
        <begin position="17"/>
        <end position="286"/>
    </location>
</feature>
<dbReference type="Proteomes" id="UP001470230">
    <property type="component" value="Unassembled WGS sequence"/>
</dbReference>
<comment type="caution">
    <text evidence="3">The sequence shown here is derived from an EMBL/GenBank/DDBJ whole genome shotgun (WGS) entry which is preliminary data.</text>
</comment>
<proteinExistence type="predicted"/>
<reference evidence="3 4" key="1">
    <citation type="submission" date="2024-04" db="EMBL/GenBank/DDBJ databases">
        <title>Tritrichomonas musculus Genome.</title>
        <authorList>
            <person name="Alves-Ferreira E."/>
            <person name="Grigg M."/>
            <person name="Lorenzi H."/>
            <person name="Galac M."/>
        </authorList>
    </citation>
    <scope>NUCLEOTIDE SEQUENCE [LARGE SCALE GENOMIC DNA]</scope>
    <source>
        <strain evidence="3 4">EAF2021</strain>
    </source>
</reference>
<gene>
    <name evidence="3" type="ORF">M9Y10_044211</name>
</gene>
<keyword evidence="2" id="KW-0732">Signal</keyword>
<organism evidence="3 4">
    <name type="scientific">Tritrichomonas musculus</name>
    <dbReference type="NCBI Taxonomy" id="1915356"/>
    <lineage>
        <taxon>Eukaryota</taxon>
        <taxon>Metamonada</taxon>
        <taxon>Parabasalia</taxon>
        <taxon>Tritrichomonadida</taxon>
        <taxon>Tritrichomonadidae</taxon>
        <taxon>Tritrichomonas</taxon>
    </lineage>
</organism>
<protein>
    <recommendedName>
        <fullName evidence="5">Envelope glycoprotein H</fullName>
    </recommendedName>
</protein>
<keyword evidence="4" id="KW-1185">Reference proteome</keyword>
<evidence type="ECO:0000313" key="3">
    <source>
        <dbReference type="EMBL" id="KAK8885082.1"/>
    </source>
</evidence>